<proteinExistence type="predicted"/>
<name>A0A0D0E2H6_9AGAM</name>
<sequence>MVAKWEFPEPLLSFDSAFYMRISSWVRAFCVRTALAAVGQYLAPVGCHLPERSHEHTQCLEAVLRTLKA</sequence>
<dbReference type="EMBL" id="KN825441">
    <property type="protein sequence ID" value="KIK91000.1"/>
    <property type="molecule type" value="Genomic_DNA"/>
</dbReference>
<protein>
    <submittedName>
        <fullName evidence="1">Uncharacterized protein</fullName>
    </submittedName>
</protein>
<accession>A0A0D0E2H6</accession>
<dbReference type="AlphaFoldDB" id="A0A0D0E2H6"/>
<reference evidence="1 2" key="1">
    <citation type="submission" date="2014-04" db="EMBL/GenBank/DDBJ databases">
        <authorList>
            <consortium name="DOE Joint Genome Institute"/>
            <person name="Kuo A."/>
            <person name="Kohler A."/>
            <person name="Jargeat P."/>
            <person name="Nagy L.G."/>
            <person name="Floudas D."/>
            <person name="Copeland A."/>
            <person name="Barry K.W."/>
            <person name="Cichocki N."/>
            <person name="Veneault-Fourrey C."/>
            <person name="LaButti K."/>
            <person name="Lindquist E.A."/>
            <person name="Lipzen A."/>
            <person name="Lundell T."/>
            <person name="Morin E."/>
            <person name="Murat C."/>
            <person name="Sun H."/>
            <person name="Tunlid A."/>
            <person name="Henrissat B."/>
            <person name="Grigoriev I.V."/>
            <person name="Hibbett D.S."/>
            <person name="Martin F."/>
            <person name="Nordberg H.P."/>
            <person name="Cantor M.N."/>
            <person name="Hua S.X."/>
        </authorList>
    </citation>
    <scope>NUCLEOTIDE SEQUENCE [LARGE SCALE GENOMIC DNA]</scope>
    <source>
        <strain evidence="1 2">Ve08.2h10</strain>
    </source>
</reference>
<gene>
    <name evidence="1" type="ORF">PAXRUDRAFT_831209</name>
</gene>
<evidence type="ECO:0000313" key="2">
    <source>
        <dbReference type="Proteomes" id="UP000054538"/>
    </source>
</evidence>
<keyword evidence="2" id="KW-1185">Reference proteome</keyword>
<evidence type="ECO:0000313" key="1">
    <source>
        <dbReference type="EMBL" id="KIK91000.1"/>
    </source>
</evidence>
<organism evidence="1 2">
    <name type="scientific">Paxillus rubicundulus Ve08.2h10</name>
    <dbReference type="NCBI Taxonomy" id="930991"/>
    <lineage>
        <taxon>Eukaryota</taxon>
        <taxon>Fungi</taxon>
        <taxon>Dikarya</taxon>
        <taxon>Basidiomycota</taxon>
        <taxon>Agaricomycotina</taxon>
        <taxon>Agaricomycetes</taxon>
        <taxon>Agaricomycetidae</taxon>
        <taxon>Boletales</taxon>
        <taxon>Paxilineae</taxon>
        <taxon>Paxillaceae</taxon>
        <taxon>Paxillus</taxon>
    </lineage>
</organism>
<dbReference type="HOGENOM" id="CLU_2776699_0_0_1"/>
<dbReference type="InParanoid" id="A0A0D0E2H6"/>
<reference evidence="2" key="2">
    <citation type="submission" date="2015-01" db="EMBL/GenBank/DDBJ databases">
        <title>Evolutionary Origins and Diversification of the Mycorrhizal Mutualists.</title>
        <authorList>
            <consortium name="DOE Joint Genome Institute"/>
            <consortium name="Mycorrhizal Genomics Consortium"/>
            <person name="Kohler A."/>
            <person name="Kuo A."/>
            <person name="Nagy L.G."/>
            <person name="Floudas D."/>
            <person name="Copeland A."/>
            <person name="Barry K.W."/>
            <person name="Cichocki N."/>
            <person name="Veneault-Fourrey C."/>
            <person name="LaButti K."/>
            <person name="Lindquist E.A."/>
            <person name="Lipzen A."/>
            <person name="Lundell T."/>
            <person name="Morin E."/>
            <person name="Murat C."/>
            <person name="Riley R."/>
            <person name="Ohm R."/>
            <person name="Sun H."/>
            <person name="Tunlid A."/>
            <person name="Henrissat B."/>
            <person name="Grigoriev I.V."/>
            <person name="Hibbett D.S."/>
            <person name="Martin F."/>
        </authorList>
    </citation>
    <scope>NUCLEOTIDE SEQUENCE [LARGE SCALE GENOMIC DNA]</scope>
    <source>
        <strain evidence="2">Ve08.2h10</strain>
    </source>
</reference>
<dbReference type="Proteomes" id="UP000054538">
    <property type="component" value="Unassembled WGS sequence"/>
</dbReference>